<proteinExistence type="predicted"/>
<gene>
    <name evidence="1" type="ORF">SAMN05428953_12630</name>
</gene>
<protein>
    <submittedName>
        <fullName evidence="1">Uncharacterized protein</fullName>
    </submittedName>
</protein>
<reference evidence="2" key="1">
    <citation type="submission" date="2016-10" db="EMBL/GenBank/DDBJ databases">
        <authorList>
            <person name="Varghese N."/>
            <person name="Submissions S."/>
        </authorList>
    </citation>
    <scope>NUCLEOTIDE SEQUENCE [LARGE SCALE GENOMIC DNA]</scope>
    <source>
        <strain evidence="2">CGMCC 1.11022</strain>
    </source>
</reference>
<sequence>MTDEARPALTLAQQADFVDGMVLHCTMLGGVIAGETHLTITAREVEDLLLLGARLRRMAPHESAIKRLVIGRN</sequence>
<dbReference type="Proteomes" id="UP000198894">
    <property type="component" value="Unassembled WGS sequence"/>
</dbReference>
<keyword evidence="2" id="KW-1185">Reference proteome</keyword>
<evidence type="ECO:0000313" key="1">
    <source>
        <dbReference type="EMBL" id="SDL06456.1"/>
    </source>
</evidence>
<organism evidence="1 2">
    <name type="scientific">Mesorhizobium muleiense</name>
    <dbReference type="NCBI Taxonomy" id="1004279"/>
    <lineage>
        <taxon>Bacteria</taxon>
        <taxon>Pseudomonadati</taxon>
        <taxon>Pseudomonadota</taxon>
        <taxon>Alphaproteobacteria</taxon>
        <taxon>Hyphomicrobiales</taxon>
        <taxon>Phyllobacteriaceae</taxon>
        <taxon>Mesorhizobium</taxon>
    </lineage>
</organism>
<name>A0A1G9H0J8_9HYPH</name>
<evidence type="ECO:0000313" key="2">
    <source>
        <dbReference type="Proteomes" id="UP000198894"/>
    </source>
</evidence>
<dbReference type="RefSeq" id="WP_091599671.1">
    <property type="nucleotide sequence ID" value="NZ_FNEE01000026.1"/>
</dbReference>
<dbReference type="EMBL" id="FNEE01000026">
    <property type="protein sequence ID" value="SDL06456.1"/>
    <property type="molecule type" value="Genomic_DNA"/>
</dbReference>
<accession>A0A1G9H0J8</accession>
<dbReference type="AlphaFoldDB" id="A0A1G9H0J8"/>